<dbReference type="Pfam" id="PF01584">
    <property type="entry name" value="CheW"/>
    <property type="match status" value="1"/>
</dbReference>
<dbReference type="PROSITE" id="PS50851">
    <property type="entry name" value="CHEW"/>
    <property type="match status" value="1"/>
</dbReference>
<dbReference type="SMART" id="SM00260">
    <property type="entry name" value="CheW"/>
    <property type="match status" value="1"/>
</dbReference>
<dbReference type="RefSeq" id="WP_144867963.1">
    <property type="nucleotide sequence ID" value="NZ_LR213840.1"/>
</dbReference>
<sequence length="164" mass="18099">MDTILPVEEVDSRPTSIQKPYLRLELGQNIAAALPMKNAQEVLSLKRDRVTPMPNMPDCVFGLLNQRSRIFWVVDLSQLLEMPPIDRSLQEYNLAIIRTQETALGVVVPVIKGVIRFSVEDIQSPVGNVAPGLVPYLQGCVLEASNVLLVLDAEAIINSPLLQS</sequence>
<dbReference type="Gene3D" id="2.30.30.40">
    <property type="entry name" value="SH3 Domains"/>
    <property type="match status" value="1"/>
</dbReference>
<dbReference type="OrthoDB" id="456080at2"/>
<protein>
    <submittedName>
        <fullName evidence="2">CheW protein</fullName>
    </submittedName>
</protein>
<dbReference type="GO" id="GO:0005829">
    <property type="term" value="C:cytosol"/>
    <property type="evidence" value="ECO:0007669"/>
    <property type="project" value="TreeGrafter"/>
</dbReference>
<feature type="domain" description="CheW-like" evidence="1">
    <location>
        <begin position="18"/>
        <end position="162"/>
    </location>
</feature>
<dbReference type="PANTHER" id="PTHR22617:SF23">
    <property type="entry name" value="CHEMOTAXIS PROTEIN CHEW"/>
    <property type="match status" value="1"/>
</dbReference>
<accession>A0A563W4H4</accession>
<dbReference type="Gene3D" id="2.40.50.180">
    <property type="entry name" value="CheA-289, Domain 4"/>
    <property type="match status" value="1"/>
</dbReference>
<organism evidence="2 3">
    <name type="scientific">Hyella patelloides LEGE 07179</name>
    <dbReference type="NCBI Taxonomy" id="945734"/>
    <lineage>
        <taxon>Bacteria</taxon>
        <taxon>Bacillati</taxon>
        <taxon>Cyanobacteriota</taxon>
        <taxon>Cyanophyceae</taxon>
        <taxon>Pleurocapsales</taxon>
        <taxon>Hyellaceae</taxon>
        <taxon>Hyella</taxon>
    </lineage>
</organism>
<keyword evidence="3" id="KW-1185">Reference proteome</keyword>
<dbReference type="AlphaFoldDB" id="A0A563W4H4"/>
<evidence type="ECO:0000259" key="1">
    <source>
        <dbReference type="PROSITE" id="PS50851"/>
    </source>
</evidence>
<reference evidence="2 3" key="1">
    <citation type="submission" date="2019-01" db="EMBL/GenBank/DDBJ databases">
        <authorList>
            <person name="Brito A."/>
        </authorList>
    </citation>
    <scope>NUCLEOTIDE SEQUENCE [LARGE SCALE GENOMIC DNA]</scope>
    <source>
        <strain evidence="2">1</strain>
    </source>
</reference>
<dbReference type="EMBL" id="CAACVJ010000690">
    <property type="protein sequence ID" value="VEP18588.1"/>
    <property type="molecule type" value="Genomic_DNA"/>
</dbReference>
<name>A0A563W4H4_9CYAN</name>
<evidence type="ECO:0000313" key="3">
    <source>
        <dbReference type="Proteomes" id="UP000320055"/>
    </source>
</evidence>
<dbReference type="GO" id="GO:0007165">
    <property type="term" value="P:signal transduction"/>
    <property type="evidence" value="ECO:0007669"/>
    <property type="project" value="InterPro"/>
</dbReference>
<proteinExistence type="predicted"/>
<dbReference type="InterPro" id="IPR036061">
    <property type="entry name" value="CheW-like_dom_sf"/>
</dbReference>
<dbReference type="InterPro" id="IPR002545">
    <property type="entry name" value="CheW-lke_dom"/>
</dbReference>
<dbReference type="GO" id="GO:0006935">
    <property type="term" value="P:chemotaxis"/>
    <property type="evidence" value="ECO:0007669"/>
    <property type="project" value="InterPro"/>
</dbReference>
<dbReference type="Proteomes" id="UP000320055">
    <property type="component" value="Unassembled WGS sequence"/>
</dbReference>
<gene>
    <name evidence="2" type="ORF">H1P_820015</name>
</gene>
<dbReference type="InterPro" id="IPR039315">
    <property type="entry name" value="CheW"/>
</dbReference>
<dbReference type="SUPFAM" id="SSF50341">
    <property type="entry name" value="CheW-like"/>
    <property type="match status" value="1"/>
</dbReference>
<evidence type="ECO:0000313" key="2">
    <source>
        <dbReference type="EMBL" id="VEP18588.1"/>
    </source>
</evidence>
<dbReference type="PANTHER" id="PTHR22617">
    <property type="entry name" value="CHEMOTAXIS SENSOR HISTIDINE KINASE-RELATED"/>
    <property type="match status" value="1"/>
</dbReference>